<proteinExistence type="predicted"/>
<accession>A0A4Z2EH44</accession>
<keyword evidence="2" id="KW-1185">Reference proteome</keyword>
<evidence type="ECO:0000313" key="2">
    <source>
        <dbReference type="Proteomes" id="UP000314294"/>
    </source>
</evidence>
<evidence type="ECO:0000313" key="1">
    <source>
        <dbReference type="EMBL" id="TNN27622.1"/>
    </source>
</evidence>
<gene>
    <name evidence="1" type="ORF">EYF80_062232</name>
</gene>
<name>A0A4Z2EH44_9TELE</name>
<dbReference type="EMBL" id="SRLO01007981">
    <property type="protein sequence ID" value="TNN27622.1"/>
    <property type="molecule type" value="Genomic_DNA"/>
</dbReference>
<dbReference type="AlphaFoldDB" id="A0A4Z2EH44"/>
<organism evidence="1 2">
    <name type="scientific">Liparis tanakae</name>
    <name type="common">Tanaka's snailfish</name>
    <dbReference type="NCBI Taxonomy" id="230148"/>
    <lineage>
        <taxon>Eukaryota</taxon>
        <taxon>Metazoa</taxon>
        <taxon>Chordata</taxon>
        <taxon>Craniata</taxon>
        <taxon>Vertebrata</taxon>
        <taxon>Euteleostomi</taxon>
        <taxon>Actinopterygii</taxon>
        <taxon>Neopterygii</taxon>
        <taxon>Teleostei</taxon>
        <taxon>Neoteleostei</taxon>
        <taxon>Acanthomorphata</taxon>
        <taxon>Eupercaria</taxon>
        <taxon>Perciformes</taxon>
        <taxon>Cottioidei</taxon>
        <taxon>Cottales</taxon>
        <taxon>Liparidae</taxon>
        <taxon>Liparis</taxon>
    </lineage>
</organism>
<reference evidence="1 2" key="1">
    <citation type="submission" date="2019-03" db="EMBL/GenBank/DDBJ databases">
        <title>First draft genome of Liparis tanakae, snailfish: a comprehensive survey of snailfish specific genes.</title>
        <authorList>
            <person name="Kim W."/>
            <person name="Song I."/>
            <person name="Jeong J.-H."/>
            <person name="Kim D."/>
            <person name="Kim S."/>
            <person name="Ryu S."/>
            <person name="Song J.Y."/>
            <person name="Lee S.K."/>
        </authorList>
    </citation>
    <scope>NUCLEOTIDE SEQUENCE [LARGE SCALE GENOMIC DNA]</scope>
    <source>
        <tissue evidence="1">Muscle</tissue>
    </source>
</reference>
<dbReference type="Proteomes" id="UP000314294">
    <property type="component" value="Unassembled WGS sequence"/>
</dbReference>
<protein>
    <submittedName>
        <fullName evidence="1">Uncharacterized protein</fullName>
    </submittedName>
</protein>
<comment type="caution">
    <text evidence="1">The sequence shown here is derived from an EMBL/GenBank/DDBJ whole genome shotgun (WGS) entry which is preliminary data.</text>
</comment>
<sequence>MMLILNCCRDSEESRGVAHDDSPSPSGRHMLAFLPYGVIFPVSVHSVPQTARPLSLYTAGLRVEYLKSVHSASCVPLRRLPSTFLSFSFPYSSLFLLASEHCFLAFLASPPPPTLYPPQLEC</sequence>